<name>A0A5C6S791_9BACT</name>
<feature type="chain" id="PRO_5022665120" description="DUF5689 domain-containing protein" evidence="1">
    <location>
        <begin position="25"/>
        <end position="673"/>
    </location>
</feature>
<feature type="signal peptide" evidence="1">
    <location>
        <begin position="1"/>
        <end position="24"/>
    </location>
</feature>
<dbReference type="OrthoDB" id="1492759at2"/>
<reference evidence="3 4" key="1">
    <citation type="submission" date="2019-08" db="EMBL/GenBank/DDBJ databases">
        <title>Genome of Phaeodactylibacter luteus.</title>
        <authorList>
            <person name="Bowman J.P."/>
        </authorList>
    </citation>
    <scope>NUCLEOTIDE SEQUENCE [LARGE SCALE GENOMIC DNA]</scope>
    <source>
        <strain evidence="3 4">KCTC 42180</strain>
    </source>
</reference>
<dbReference type="AlphaFoldDB" id="A0A5C6S791"/>
<organism evidence="3 4">
    <name type="scientific">Phaeodactylibacter luteus</name>
    <dbReference type="NCBI Taxonomy" id="1564516"/>
    <lineage>
        <taxon>Bacteria</taxon>
        <taxon>Pseudomonadati</taxon>
        <taxon>Bacteroidota</taxon>
        <taxon>Saprospiria</taxon>
        <taxon>Saprospirales</taxon>
        <taxon>Haliscomenobacteraceae</taxon>
        <taxon>Phaeodactylibacter</taxon>
    </lineage>
</organism>
<evidence type="ECO:0000259" key="2">
    <source>
        <dbReference type="Pfam" id="PF18942"/>
    </source>
</evidence>
<dbReference type="InterPro" id="IPR043744">
    <property type="entry name" value="DUF5689"/>
</dbReference>
<comment type="caution">
    <text evidence="3">The sequence shown here is derived from an EMBL/GenBank/DDBJ whole genome shotgun (WGS) entry which is preliminary data.</text>
</comment>
<keyword evidence="1" id="KW-0732">Signal</keyword>
<sequence length="673" mass="72013">MTFKFSKLFLLSLLLGLTVLPACVDTDFEEPPVTGEDLKVTGNTTIEELKNLYLPGRLTVIEQEAVIQGVVVGNDAGGNFFRSLIVQDSTAGIEVLINLTDAFNLYPLGREIAIDCQGLVLGEYNGVVQLGGYIYKENGADQLGDIVDLNARFYRGRLVGEPAPAVRTISSLGAADVTTLVQLEDVEFASFEVGLTYADPFGFQTLNRTLQDCDGNEIVVRTSGFADFAGDTIPAGRGTLTAVYSVFGNTKQLFLRNPEDVQLNGTRCNAGTGEEELMSIRELREAFAGGALEGPADKKIRGIVISDKDNGNIDIRNLVMQDNTAGIVVRLQNPHNFAQGEEIEVVVSGQELSEFNGLLQVNFVNNDLATSNGMGESVVPRVATVNDVLENAEVWESTLVQILNATISGGATFNGSTTVSDGSGSMDMFTRSAATFSGSPLPGEPIDMVAIVSQFNDPQLLIRNLEDVGGEPTGNGDPEQIFLENLRDVFEAGGSAAPANRFVKAIVVSDKDAGNITGRNMVIQDATGGIVVRFEDNHDFSLGEEVEINVSALELSEFNGLLQVNNVPNANAVTQGNGEIPEPREATIAEVLSNLETWESTLVRITDVSFTGTGTFEGTQVLDDGTGTMDIYTRPQATFSGSSLPEGAFTITALVSQFNSPQLNIRNLSDIEQ</sequence>
<dbReference type="Proteomes" id="UP000321580">
    <property type="component" value="Unassembled WGS sequence"/>
</dbReference>
<dbReference type="RefSeq" id="WP_147165646.1">
    <property type="nucleotide sequence ID" value="NZ_VOOR01000002.1"/>
</dbReference>
<evidence type="ECO:0000313" key="3">
    <source>
        <dbReference type="EMBL" id="TXB69514.1"/>
    </source>
</evidence>
<dbReference type="EMBL" id="VOOR01000002">
    <property type="protein sequence ID" value="TXB69514.1"/>
    <property type="molecule type" value="Genomic_DNA"/>
</dbReference>
<gene>
    <name evidence="3" type="ORF">FRY97_01510</name>
</gene>
<evidence type="ECO:0000256" key="1">
    <source>
        <dbReference type="SAM" id="SignalP"/>
    </source>
</evidence>
<protein>
    <recommendedName>
        <fullName evidence="2">DUF5689 domain-containing protein</fullName>
    </recommendedName>
</protein>
<evidence type="ECO:0000313" key="4">
    <source>
        <dbReference type="Proteomes" id="UP000321580"/>
    </source>
</evidence>
<proteinExistence type="predicted"/>
<keyword evidence="4" id="KW-1185">Reference proteome</keyword>
<feature type="domain" description="DUF5689" evidence="2">
    <location>
        <begin position="276"/>
        <end position="468"/>
    </location>
</feature>
<feature type="domain" description="DUF5689" evidence="2">
    <location>
        <begin position="42"/>
        <end position="261"/>
    </location>
</feature>
<feature type="domain" description="DUF5689" evidence="2">
    <location>
        <begin position="483"/>
        <end position="671"/>
    </location>
</feature>
<accession>A0A5C6S791</accession>
<dbReference type="Pfam" id="PF18942">
    <property type="entry name" value="DUF5689"/>
    <property type="match status" value="3"/>
</dbReference>